<feature type="domain" description="Gnk2-homologous" evidence="20">
    <location>
        <begin position="144"/>
        <end position="249"/>
    </location>
</feature>
<evidence type="ECO:0000259" key="20">
    <source>
        <dbReference type="PROSITE" id="PS51473"/>
    </source>
</evidence>
<dbReference type="Gene3D" id="3.30.200.20">
    <property type="entry name" value="Phosphorylase Kinase, domain 1"/>
    <property type="match status" value="1"/>
</dbReference>
<dbReference type="SMART" id="SM00220">
    <property type="entry name" value="S_TKc"/>
    <property type="match status" value="1"/>
</dbReference>
<dbReference type="SUPFAM" id="SSF56112">
    <property type="entry name" value="Protein kinase-like (PK-like)"/>
    <property type="match status" value="1"/>
</dbReference>
<dbReference type="GO" id="GO:0005886">
    <property type="term" value="C:plasma membrane"/>
    <property type="evidence" value="ECO:0007669"/>
    <property type="project" value="TreeGrafter"/>
</dbReference>
<evidence type="ECO:0000256" key="14">
    <source>
        <dbReference type="ARBA" id="ARBA00023180"/>
    </source>
</evidence>
<evidence type="ECO:0000256" key="15">
    <source>
        <dbReference type="PROSITE-ProRule" id="PRU10141"/>
    </source>
</evidence>
<evidence type="ECO:0000256" key="8">
    <source>
        <dbReference type="ARBA" id="ARBA00022741"/>
    </source>
</evidence>
<evidence type="ECO:0000256" key="9">
    <source>
        <dbReference type="ARBA" id="ARBA00022777"/>
    </source>
</evidence>
<dbReference type="Pfam" id="PF01657">
    <property type="entry name" value="Stress-antifung"/>
    <property type="match status" value="4"/>
</dbReference>
<comment type="caution">
    <text evidence="21">The sequence shown here is derived from an EMBL/GenBank/DDBJ whole genome shotgun (WGS) entry which is preliminary data.</text>
</comment>
<evidence type="ECO:0008006" key="23">
    <source>
        <dbReference type="Google" id="ProtNLM"/>
    </source>
</evidence>
<dbReference type="Gramene" id="FCD_00033305-RA">
    <property type="protein sequence ID" value="FCD_00033305-RA:cds"/>
    <property type="gene ID" value="FCD_00033305"/>
</dbReference>
<evidence type="ECO:0000256" key="6">
    <source>
        <dbReference type="ARBA" id="ARBA00022729"/>
    </source>
</evidence>
<dbReference type="PANTHER" id="PTHR27002:SF1073">
    <property type="entry name" value="CYSTEINE-RICH RECEPTOR-LIKE PROTEIN KINASE 29"/>
    <property type="match status" value="1"/>
</dbReference>
<dbReference type="CDD" id="cd23509">
    <property type="entry name" value="Gnk2-like"/>
    <property type="match status" value="4"/>
</dbReference>
<dbReference type="GO" id="GO:0005524">
    <property type="term" value="F:ATP binding"/>
    <property type="evidence" value="ECO:0007669"/>
    <property type="project" value="UniProtKB-UniRule"/>
</dbReference>
<dbReference type="PROSITE" id="PS50011">
    <property type="entry name" value="PROTEIN_KINASE_DOM"/>
    <property type="match status" value="1"/>
</dbReference>
<dbReference type="FunFam" id="3.30.430.20:FF:000002">
    <property type="entry name" value="Cysteine-rich receptor-like protein kinase 10"/>
    <property type="match status" value="2"/>
</dbReference>
<keyword evidence="13" id="KW-0675">Receptor</keyword>
<dbReference type="Pfam" id="PF07714">
    <property type="entry name" value="PK_Tyr_Ser-Thr"/>
    <property type="match status" value="1"/>
</dbReference>
<dbReference type="FunFam" id="1.10.510.10:FF:000343">
    <property type="entry name" value="Cysteine-rich receptor-like protein kinase 28"/>
    <property type="match status" value="1"/>
</dbReference>
<feature type="compositionally biased region" description="Polar residues" evidence="16">
    <location>
        <begin position="867"/>
        <end position="890"/>
    </location>
</feature>
<organism evidence="21 22">
    <name type="scientific">Ficus carica</name>
    <name type="common">Common fig</name>
    <dbReference type="NCBI Taxonomy" id="3494"/>
    <lineage>
        <taxon>Eukaryota</taxon>
        <taxon>Viridiplantae</taxon>
        <taxon>Streptophyta</taxon>
        <taxon>Embryophyta</taxon>
        <taxon>Tracheophyta</taxon>
        <taxon>Spermatophyta</taxon>
        <taxon>Magnoliopsida</taxon>
        <taxon>eudicotyledons</taxon>
        <taxon>Gunneridae</taxon>
        <taxon>Pentapetalae</taxon>
        <taxon>rosids</taxon>
        <taxon>fabids</taxon>
        <taxon>Rosales</taxon>
        <taxon>Moraceae</taxon>
        <taxon>Ficeae</taxon>
        <taxon>Ficus</taxon>
    </lineage>
</organism>
<dbReference type="PROSITE" id="PS51473">
    <property type="entry name" value="GNK2"/>
    <property type="match status" value="4"/>
</dbReference>
<evidence type="ECO:0000256" key="16">
    <source>
        <dbReference type="SAM" id="MobiDB-lite"/>
    </source>
</evidence>
<evidence type="ECO:0000256" key="18">
    <source>
        <dbReference type="SAM" id="SignalP"/>
    </source>
</evidence>
<evidence type="ECO:0000256" key="11">
    <source>
        <dbReference type="ARBA" id="ARBA00022989"/>
    </source>
</evidence>
<evidence type="ECO:0000256" key="4">
    <source>
        <dbReference type="ARBA" id="ARBA00022679"/>
    </source>
</evidence>
<feature type="domain" description="Protein kinase" evidence="19">
    <location>
        <begin position="565"/>
        <end position="841"/>
    </location>
</feature>
<keyword evidence="14" id="KW-0325">Glycoprotein</keyword>
<evidence type="ECO:0000256" key="10">
    <source>
        <dbReference type="ARBA" id="ARBA00022840"/>
    </source>
</evidence>
<feature type="transmembrane region" description="Helical" evidence="17">
    <location>
        <begin position="508"/>
        <end position="529"/>
    </location>
</feature>
<evidence type="ECO:0000256" key="12">
    <source>
        <dbReference type="ARBA" id="ARBA00023136"/>
    </source>
</evidence>
<feature type="region of interest" description="Disordered" evidence="16">
    <location>
        <begin position="867"/>
        <end position="897"/>
    </location>
</feature>
<dbReference type="AlphaFoldDB" id="A0AA88DB77"/>
<keyword evidence="22" id="KW-1185">Reference proteome</keyword>
<comment type="subcellular location">
    <subcellularLocation>
        <location evidence="1">Membrane</location>
        <topology evidence="1">Single-pass membrane protein</topology>
    </subcellularLocation>
</comment>
<feature type="domain" description="Gnk2-homologous" evidence="20">
    <location>
        <begin position="376"/>
        <end position="483"/>
    </location>
</feature>
<evidence type="ECO:0000256" key="5">
    <source>
        <dbReference type="ARBA" id="ARBA00022692"/>
    </source>
</evidence>
<dbReference type="Gene3D" id="3.30.430.20">
    <property type="entry name" value="Gnk2 domain, C-X8-C-X2-C motif"/>
    <property type="match status" value="4"/>
</dbReference>
<evidence type="ECO:0000259" key="19">
    <source>
        <dbReference type="PROSITE" id="PS50011"/>
    </source>
</evidence>
<dbReference type="InterPro" id="IPR000719">
    <property type="entry name" value="Prot_kinase_dom"/>
</dbReference>
<sequence>MSSSTILLFVLPISILLLTTPNLAQLQDCTGSAEFCWNCTSMGNYTTNSTYHKTLDRLLLSISSSILDQADFSFYNQSLGQNPDKINAIGLCRGGLVLDECQKCLNETSYMLLERCPNRKEAILWAERCMVRYSNNSIFYVKKDEPMRTLSSPNEAADAEQFKKVLKPLLDDLISKASTSAQKYAKDSTKVSDSEPIYALVQCTPDLTQKQCSECLQDASLRIPACCYGKNGGRILKPSCNLRYESGPFYDSNGPQQNGICTETAEFCWNCYDASNDTGIAIFEKNLRNVLSSFTSNSSNRDVYGFYNSSFGENSNVVNAMALCRGDLSPENCRSCVYNSTERILGRCPNRREAILWDELCMVRYSNKSIFFSRQDDPRMYVPSPNDAWEPNLFKLTLKPLLDNLIGKAASGDSLKKYASGESTVPGYETIYATAQCTPDLDKPQCSGCLQEATLFIPQQFDGKQGARVLKPSCNLRYEVTQFFVPTADPPVVSPASSKGKSKTTRTVVAAVIPTVLVFILIIGVCALIKKKRKKTGKAAYADEISWAESLQFDFETIREATDDFSDENKLGQGGFGAVYKGTLSNGQYVAVKRLSKTSGQGDQEFKNEVMLLARLQHRNLVRLLGFCLDENERLLVYEYVPNSSLDRFIFDPSRRTALDWDRRYKIVQGIARGLLYLHEDSRLRIIHRDLKASNVLLDEEMNAKISDFGMARLFVVDQTQDNTSRIVGTYGYMAPEYALHGIFSIKSDIFSFGVLLLELVSGQKNSCFEIDGEVEDLLTYAWKNWKEGTPSKVIDPTITVGSRAEILKCIHIGLLCVQENVADRPTMNSVVLMFNSHSATLAVPSKPAFFMHSTVDADMAVGSVDNSGMTSKTDQSQSSSVPGSVNEASLSELYPR</sequence>
<dbReference type="InterPro" id="IPR002902">
    <property type="entry name" value="GNK2"/>
</dbReference>
<dbReference type="InterPro" id="IPR008271">
    <property type="entry name" value="Ser/Thr_kinase_AS"/>
</dbReference>
<dbReference type="EMBL" id="BTGU01000032">
    <property type="protein sequence ID" value="GMN49781.1"/>
    <property type="molecule type" value="Genomic_DNA"/>
</dbReference>
<accession>A0AA88DB77</accession>
<evidence type="ECO:0000256" key="17">
    <source>
        <dbReference type="SAM" id="Phobius"/>
    </source>
</evidence>
<gene>
    <name evidence="21" type="ORF">TIFTF001_018932</name>
</gene>
<evidence type="ECO:0000256" key="13">
    <source>
        <dbReference type="ARBA" id="ARBA00023170"/>
    </source>
</evidence>
<evidence type="ECO:0000256" key="7">
    <source>
        <dbReference type="ARBA" id="ARBA00022737"/>
    </source>
</evidence>
<proteinExistence type="predicted"/>
<dbReference type="InterPro" id="IPR017441">
    <property type="entry name" value="Protein_kinase_ATP_BS"/>
</dbReference>
<dbReference type="FunFam" id="3.30.200.20:FF:000142">
    <property type="entry name" value="Cysteine-rich receptor-like protein kinase 10"/>
    <property type="match status" value="1"/>
</dbReference>
<dbReference type="GO" id="GO:0004674">
    <property type="term" value="F:protein serine/threonine kinase activity"/>
    <property type="evidence" value="ECO:0007669"/>
    <property type="project" value="UniProtKB-KW"/>
</dbReference>
<reference evidence="21" key="1">
    <citation type="submission" date="2023-07" db="EMBL/GenBank/DDBJ databases">
        <title>draft genome sequence of fig (Ficus carica).</title>
        <authorList>
            <person name="Takahashi T."/>
            <person name="Nishimura K."/>
        </authorList>
    </citation>
    <scope>NUCLEOTIDE SEQUENCE</scope>
</reference>
<keyword evidence="9" id="KW-0418">Kinase</keyword>
<dbReference type="GO" id="GO:0009737">
    <property type="term" value="P:response to abscisic acid"/>
    <property type="evidence" value="ECO:0007669"/>
    <property type="project" value="UniProtKB-ARBA"/>
</dbReference>
<feature type="binding site" evidence="15">
    <location>
        <position position="593"/>
    </location>
    <ligand>
        <name>ATP</name>
        <dbReference type="ChEBI" id="CHEBI:30616"/>
    </ligand>
</feature>
<keyword evidence="2" id="KW-0723">Serine/threonine-protein kinase</keyword>
<dbReference type="InterPro" id="IPR001245">
    <property type="entry name" value="Ser-Thr/Tyr_kinase_cat_dom"/>
</dbReference>
<feature type="domain" description="Gnk2-homologous" evidence="20">
    <location>
        <begin position="33"/>
        <end position="138"/>
    </location>
</feature>
<feature type="chain" id="PRO_5041729953" description="Cysteine-rich receptor-like protein kinase" evidence="18">
    <location>
        <begin position="27"/>
        <end position="897"/>
    </location>
</feature>
<evidence type="ECO:0000313" key="21">
    <source>
        <dbReference type="EMBL" id="GMN49781.1"/>
    </source>
</evidence>
<keyword evidence="10 15" id="KW-0067">ATP-binding</keyword>
<dbReference type="CDD" id="cd14066">
    <property type="entry name" value="STKc_IRAK"/>
    <property type="match status" value="1"/>
</dbReference>
<keyword evidence="7" id="KW-0677">Repeat</keyword>
<feature type="domain" description="Gnk2-homologous" evidence="20">
    <location>
        <begin position="265"/>
        <end position="370"/>
    </location>
</feature>
<keyword evidence="11 17" id="KW-1133">Transmembrane helix</keyword>
<evidence type="ECO:0000256" key="3">
    <source>
        <dbReference type="ARBA" id="ARBA00022553"/>
    </source>
</evidence>
<dbReference type="PANTHER" id="PTHR27002">
    <property type="entry name" value="RECEPTOR-LIKE SERINE/THREONINE-PROTEIN KINASE SD1-8"/>
    <property type="match status" value="1"/>
</dbReference>
<dbReference type="PROSITE" id="PS00107">
    <property type="entry name" value="PROTEIN_KINASE_ATP"/>
    <property type="match status" value="1"/>
</dbReference>
<keyword evidence="12 17" id="KW-0472">Membrane</keyword>
<feature type="signal peptide" evidence="18">
    <location>
        <begin position="1"/>
        <end position="26"/>
    </location>
</feature>
<keyword evidence="3" id="KW-0597">Phosphoprotein</keyword>
<name>A0AA88DB77_FICCA</name>
<evidence type="ECO:0000256" key="2">
    <source>
        <dbReference type="ARBA" id="ARBA00022527"/>
    </source>
</evidence>
<dbReference type="InterPro" id="IPR011009">
    <property type="entry name" value="Kinase-like_dom_sf"/>
</dbReference>
<evidence type="ECO:0000256" key="1">
    <source>
        <dbReference type="ARBA" id="ARBA00004167"/>
    </source>
</evidence>
<keyword evidence="6 18" id="KW-0732">Signal</keyword>
<keyword evidence="5 17" id="KW-0812">Transmembrane</keyword>
<dbReference type="InterPro" id="IPR038408">
    <property type="entry name" value="GNK2_sf"/>
</dbReference>
<dbReference type="Gene3D" id="1.10.510.10">
    <property type="entry name" value="Transferase(Phosphotransferase) domain 1"/>
    <property type="match status" value="1"/>
</dbReference>
<dbReference type="PROSITE" id="PS00108">
    <property type="entry name" value="PROTEIN_KINASE_ST"/>
    <property type="match status" value="1"/>
</dbReference>
<keyword evidence="8 15" id="KW-0547">Nucleotide-binding</keyword>
<dbReference type="Proteomes" id="UP001187192">
    <property type="component" value="Unassembled WGS sequence"/>
</dbReference>
<evidence type="ECO:0000313" key="22">
    <source>
        <dbReference type="Proteomes" id="UP001187192"/>
    </source>
</evidence>
<protein>
    <recommendedName>
        <fullName evidence="23">Cysteine-rich receptor-like protein kinase</fullName>
    </recommendedName>
</protein>
<keyword evidence="4" id="KW-0808">Transferase</keyword>